<name>A0A540LHU3_MALBA</name>
<dbReference type="InterPro" id="IPR007330">
    <property type="entry name" value="MIT_dom"/>
</dbReference>
<dbReference type="Gene3D" id="1.10.8.60">
    <property type="match status" value="1"/>
</dbReference>
<keyword evidence="1" id="KW-0493">Microtubule</keyword>
<evidence type="ECO:0000256" key="7">
    <source>
        <dbReference type="ARBA" id="ARBA00038871"/>
    </source>
</evidence>
<gene>
    <name evidence="12" type="ORF">C1H46_028410</name>
</gene>
<evidence type="ECO:0000259" key="10">
    <source>
        <dbReference type="SMART" id="SM00382"/>
    </source>
</evidence>
<evidence type="ECO:0000256" key="1">
    <source>
        <dbReference type="ARBA" id="ARBA00022701"/>
    </source>
</evidence>
<protein>
    <recommendedName>
        <fullName evidence="7">microtubule-severing ATPase</fullName>
        <ecNumber evidence="7">5.6.1.1</ecNumber>
    </recommendedName>
</protein>
<evidence type="ECO:0000313" key="12">
    <source>
        <dbReference type="EMBL" id="TQD86024.1"/>
    </source>
</evidence>
<keyword evidence="3 8" id="KW-0067">ATP-binding</keyword>
<accession>A0A540LHU3</accession>
<evidence type="ECO:0000313" key="13">
    <source>
        <dbReference type="Proteomes" id="UP000315295"/>
    </source>
</evidence>
<evidence type="ECO:0000256" key="9">
    <source>
        <dbReference type="SAM" id="MobiDB-lite"/>
    </source>
</evidence>
<dbReference type="Gene3D" id="3.40.50.300">
    <property type="entry name" value="P-loop containing nucleotide triphosphate hydrolases"/>
    <property type="match status" value="1"/>
</dbReference>
<sequence>MSFLKGLIDSFGSVFSAASSDESHPNSSPPPDSSSMDGVAGPSSVSNERVAYKLKGYFELAKDEIAKAVRAEEWGLVDDAIAHYSNAQRVLVEATSTPVPSYITLSVAEVGKSAHKYGLPPIVRGGAPMSKNTLAHAQTASVASPTSTARKHVLPQSPRATTNRPEMRNQANNIVSSKPVQQSGGGYDEKLVEMINSAIVDRSPSVKWEDVAGLEKVKQTLMEMIILPTKRRDLFTGLRRPARGLLLFGPPGNGKTMLAKAVASESEATFFNVSASSLTSKWVGEAEKLVRTLFMVAISRQPSVIFMDEIDSVMSTRQANENDASRRLKSEFLIQFDGVTSNPNDLVIVIGATNKPQELDDAVLRRLVKRVYIPLPDLTARRVLLRHKLKGQAFSLPSGDVERLARETEGYSGSDLQALCEEAAMMPIRELGENILTVRANQVRPLRYEDFQKAMTVIRPSLSKSKWEELERGSLCICVNHFNAQDLATRKDVWIMKEYGVTESWSWNLLYSIVHGNVPWVLTSSEPLVLSMDSETVLFCLCLLECDPVLIGRQYQVPCTSKRGKFQEVKGFLSWWSSRQLKMISP</sequence>
<reference evidence="12 13" key="1">
    <citation type="journal article" date="2019" name="G3 (Bethesda)">
        <title>Sequencing of a Wild Apple (Malus baccata) Genome Unravels the Differences Between Cultivated and Wild Apple Species Regarding Disease Resistance and Cold Tolerance.</title>
        <authorList>
            <person name="Chen X."/>
        </authorList>
    </citation>
    <scope>NUCLEOTIDE SEQUENCE [LARGE SCALE GENOMIC DNA]</scope>
    <source>
        <strain evidence="13">cv. Shandingzi</strain>
        <tissue evidence="12">Leaves</tissue>
    </source>
</reference>
<comment type="similarity">
    <text evidence="8">Belongs to the AAA ATPase family.</text>
</comment>
<dbReference type="GO" id="GO:0005524">
    <property type="term" value="F:ATP binding"/>
    <property type="evidence" value="ECO:0007669"/>
    <property type="project" value="UniProtKB-KW"/>
</dbReference>
<dbReference type="InterPro" id="IPR041569">
    <property type="entry name" value="AAA_lid_3"/>
</dbReference>
<dbReference type="PANTHER" id="PTHR23074:SF86">
    <property type="entry name" value="SPASTIN"/>
    <property type="match status" value="1"/>
</dbReference>
<dbReference type="SUPFAM" id="SSF52540">
    <property type="entry name" value="P-loop containing nucleoside triphosphate hydrolases"/>
    <property type="match status" value="1"/>
</dbReference>
<dbReference type="FunFam" id="3.40.50.300:FF:000958">
    <property type="entry name" value="Spastin, putative"/>
    <property type="match status" value="1"/>
</dbReference>
<dbReference type="SMART" id="SM00382">
    <property type="entry name" value="AAA"/>
    <property type="match status" value="1"/>
</dbReference>
<comment type="caution">
    <text evidence="12">The sequence shown here is derived from an EMBL/GenBank/DDBJ whole genome shotgun (WGS) entry which is preliminary data.</text>
</comment>
<dbReference type="FunFam" id="1.10.8.60:FF:000066">
    <property type="entry name" value="AAA-type ATPase family protein"/>
    <property type="match status" value="1"/>
</dbReference>
<dbReference type="PROSITE" id="PS00674">
    <property type="entry name" value="AAA"/>
    <property type="match status" value="1"/>
</dbReference>
<dbReference type="EC" id="5.6.1.1" evidence="7"/>
<dbReference type="SMART" id="SM00745">
    <property type="entry name" value="MIT"/>
    <property type="match status" value="1"/>
</dbReference>
<dbReference type="PANTHER" id="PTHR23074">
    <property type="entry name" value="AAA DOMAIN-CONTAINING"/>
    <property type="match status" value="1"/>
</dbReference>
<organism evidence="12 13">
    <name type="scientific">Malus baccata</name>
    <name type="common">Siberian crab apple</name>
    <name type="synonym">Pyrus baccata</name>
    <dbReference type="NCBI Taxonomy" id="106549"/>
    <lineage>
        <taxon>Eukaryota</taxon>
        <taxon>Viridiplantae</taxon>
        <taxon>Streptophyta</taxon>
        <taxon>Embryophyta</taxon>
        <taxon>Tracheophyta</taxon>
        <taxon>Spermatophyta</taxon>
        <taxon>Magnoliopsida</taxon>
        <taxon>eudicotyledons</taxon>
        <taxon>Gunneridae</taxon>
        <taxon>Pentapetalae</taxon>
        <taxon>rosids</taxon>
        <taxon>fabids</taxon>
        <taxon>Rosales</taxon>
        <taxon>Rosaceae</taxon>
        <taxon>Amygdaloideae</taxon>
        <taxon>Maleae</taxon>
        <taxon>Malus</taxon>
    </lineage>
</organism>
<dbReference type="GO" id="GO:0016887">
    <property type="term" value="F:ATP hydrolysis activity"/>
    <property type="evidence" value="ECO:0007669"/>
    <property type="project" value="InterPro"/>
</dbReference>
<evidence type="ECO:0000256" key="8">
    <source>
        <dbReference type="RuleBase" id="RU003651"/>
    </source>
</evidence>
<dbReference type="Pfam" id="PF00004">
    <property type="entry name" value="AAA"/>
    <property type="match status" value="1"/>
</dbReference>
<proteinExistence type="inferred from homology"/>
<evidence type="ECO:0000256" key="5">
    <source>
        <dbReference type="ARBA" id="ARBA00023235"/>
    </source>
</evidence>
<dbReference type="InterPro" id="IPR003593">
    <property type="entry name" value="AAA+_ATPase"/>
</dbReference>
<feature type="domain" description="AAA+ ATPase" evidence="10">
    <location>
        <begin position="241"/>
        <end position="377"/>
    </location>
</feature>
<dbReference type="Proteomes" id="UP000315295">
    <property type="component" value="Unassembled WGS sequence"/>
</dbReference>
<dbReference type="EMBL" id="VIEB01000579">
    <property type="protein sequence ID" value="TQD86024.1"/>
    <property type="molecule type" value="Genomic_DNA"/>
</dbReference>
<evidence type="ECO:0000256" key="6">
    <source>
        <dbReference type="ARBA" id="ARBA00036378"/>
    </source>
</evidence>
<evidence type="ECO:0000256" key="4">
    <source>
        <dbReference type="ARBA" id="ARBA00023136"/>
    </source>
</evidence>
<feature type="domain" description="MIT" evidence="11">
    <location>
        <begin position="54"/>
        <end position="121"/>
    </location>
</feature>
<dbReference type="CDD" id="cd19524">
    <property type="entry name" value="RecA-like_spastin"/>
    <property type="match status" value="1"/>
</dbReference>
<dbReference type="AlphaFoldDB" id="A0A540LHU3"/>
<dbReference type="GO" id="GO:0008568">
    <property type="term" value="F:microtubule severing ATPase activity"/>
    <property type="evidence" value="ECO:0007669"/>
    <property type="project" value="UniProtKB-EC"/>
</dbReference>
<evidence type="ECO:0000259" key="11">
    <source>
        <dbReference type="SMART" id="SM00745"/>
    </source>
</evidence>
<evidence type="ECO:0000256" key="2">
    <source>
        <dbReference type="ARBA" id="ARBA00022741"/>
    </source>
</evidence>
<keyword evidence="2 8" id="KW-0547">Nucleotide-binding</keyword>
<keyword evidence="13" id="KW-1185">Reference proteome</keyword>
<feature type="region of interest" description="Disordered" evidence="9">
    <location>
        <begin position="19"/>
        <end position="42"/>
    </location>
</feature>
<dbReference type="InterPro" id="IPR003959">
    <property type="entry name" value="ATPase_AAA_core"/>
</dbReference>
<dbReference type="InterPro" id="IPR027417">
    <property type="entry name" value="P-loop_NTPase"/>
</dbReference>
<dbReference type="InterPro" id="IPR050304">
    <property type="entry name" value="MT-severing_AAA_ATPase"/>
</dbReference>
<feature type="region of interest" description="Disordered" evidence="9">
    <location>
        <begin position="143"/>
        <end position="184"/>
    </location>
</feature>
<comment type="catalytic activity">
    <reaction evidence="6">
        <text>n ATP + n H2O + a microtubule = n ADP + n phosphate + (n+1) alpha/beta tubulin heterodimers.</text>
        <dbReference type="EC" id="5.6.1.1"/>
    </reaction>
</comment>
<keyword evidence="4" id="KW-0472">Membrane</keyword>
<dbReference type="GO" id="GO:0005874">
    <property type="term" value="C:microtubule"/>
    <property type="evidence" value="ECO:0007669"/>
    <property type="project" value="UniProtKB-KW"/>
</dbReference>
<feature type="compositionally biased region" description="Polar residues" evidence="9">
    <location>
        <begin position="158"/>
        <end position="182"/>
    </location>
</feature>
<dbReference type="STRING" id="106549.A0A540LHU3"/>
<dbReference type="InterPro" id="IPR003960">
    <property type="entry name" value="ATPase_AAA_CS"/>
</dbReference>
<dbReference type="Pfam" id="PF17862">
    <property type="entry name" value="AAA_lid_3"/>
    <property type="match status" value="1"/>
</dbReference>
<evidence type="ECO:0000256" key="3">
    <source>
        <dbReference type="ARBA" id="ARBA00022840"/>
    </source>
</evidence>
<keyword evidence="5" id="KW-0413">Isomerase</keyword>